<keyword evidence="2 7" id="KW-0645">Protease</keyword>
<dbReference type="PANTHER" id="PTHR32060:SF30">
    <property type="entry name" value="CARBOXY-TERMINAL PROCESSING PROTEASE CTPA"/>
    <property type="match status" value="1"/>
</dbReference>
<dbReference type="FunFam" id="2.30.42.10:FF:000063">
    <property type="entry name" value="Peptidase, S41 family"/>
    <property type="match status" value="1"/>
</dbReference>
<dbReference type="Gene3D" id="2.30.42.10">
    <property type="match status" value="1"/>
</dbReference>
<dbReference type="CDD" id="cd06782">
    <property type="entry name" value="cpPDZ_CPP-like"/>
    <property type="match status" value="1"/>
</dbReference>
<feature type="region of interest" description="Disordered" evidence="5">
    <location>
        <begin position="393"/>
        <end position="432"/>
    </location>
</feature>
<dbReference type="Pfam" id="PF03572">
    <property type="entry name" value="Peptidase_S41"/>
    <property type="match status" value="1"/>
</dbReference>
<dbReference type="EC" id="3.4.21.102" evidence="7"/>
<dbReference type="EMBL" id="UOEE01000006">
    <property type="protein sequence ID" value="VAV86655.1"/>
    <property type="molecule type" value="Genomic_DNA"/>
</dbReference>
<keyword evidence="3 7" id="KW-0378">Hydrolase</keyword>
<dbReference type="PROSITE" id="PS50106">
    <property type="entry name" value="PDZ"/>
    <property type="match status" value="1"/>
</dbReference>
<sequence length="456" mass="49525">MRYITLVLAVFGGMMLGGLGLTYKVAQAEPERTTYEELNLFMDIMTRVRQDYVTEAKDKELVEAAIQGMLQSLDPHSSYMPASRFEDMQVQSSGKYGGLGLEVTFRNGAVKVVTPMDGTPAAKAGVEAGDFITGINGKSILGESLNDAVDTMRGPPGSPISITVVRKGVDEPIDFTIVREIITIRSVTSRLEDDNIAYLRISIFNENTGKLAKKAIVEMKKQAKTPLTGLVLDLRNNPGGLLNQSVEVSSLFLDGGEVVSTRGRDPRDIERYNARAGDVLNGLPIVVIINAGSASASEIVAGAIQDRERGTLIGMKSFGKGSVQTVIPLNGGRDGALRLTTARYYTPSGRSIQATGIEPDIEISHRRFEKPENRVTEADLPNALKNEIAEARKAKKEEAVENGEEVEETSDDDDDDEITAEMPPEDYPEKDDYQLKRAKEILGKLVLTGALVTDKG</sequence>
<dbReference type="GO" id="GO:0004252">
    <property type="term" value="F:serine-type endopeptidase activity"/>
    <property type="evidence" value="ECO:0007669"/>
    <property type="project" value="UniProtKB-EC"/>
</dbReference>
<dbReference type="Gene3D" id="3.90.226.10">
    <property type="entry name" value="2-enoyl-CoA Hydratase, Chain A, domain 1"/>
    <property type="match status" value="1"/>
</dbReference>
<dbReference type="SMART" id="SM00228">
    <property type="entry name" value="PDZ"/>
    <property type="match status" value="1"/>
</dbReference>
<dbReference type="Gene3D" id="3.30.750.44">
    <property type="match status" value="1"/>
</dbReference>
<dbReference type="PANTHER" id="PTHR32060">
    <property type="entry name" value="TAIL-SPECIFIC PROTEASE"/>
    <property type="match status" value="1"/>
</dbReference>
<comment type="similarity">
    <text evidence="1">Belongs to the peptidase S41A family.</text>
</comment>
<dbReference type="NCBIfam" id="TIGR00225">
    <property type="entry name" value="prc"/>
    <property type="match status" value="1"/>
</dbReference>
<dbReference type="InterPro" id="IPR004447">
    <property type="entry name" value="Peptidase_S41A"/>
</dbReference>
<dbReference type="InterPro" id="IPR029045">
    <property type="entry name" value="ClpP/crotonase-like_dom_sf"/>
</dbReference>
<dbReference type="SUPFAM" id="SSF52096">
    <property type="entry name" value="ClpP/crotonase"/>
    <property type="match status" value="1"/>
</dbReference>
<evidence type="ECO:0000256" key="2">
    <source>
        <dbReference type="ARBA" id="ARBA00022670"/>
    </source>
</evidence>
<name>A0A3B0RT65_9ZZZZ</name>
<protein>
    <submittedName>
        <fullName evidence="7">Carboxyl-terminal protease</fullName>
        <ecNumber evidence="7">3.4.21.102</ecNumber>
    </submittedName>
</protein>
<evidence type="ECO:0000313" key="7">
    <source>
        <dbReference type="EMBL" id="VAV86655.1"/>
    </source>
</evidence>
<dbReference type="AlphaFoldDB" id="A0A3B0RT65"/>
<dbReference type="SMART" id="SM00245">
    <property type="entry name" value="TSPc"/>
    <property type="match status" value="1"/>
</dbReference>
<organism evidence="7">
    <name type="scientific">hydrothermal vent metagenome</name>
    <dbReference type="NCBI Taxonomy" id="652676"/>
    <lineage>
        <taxon>unclassified sequences</taxon>
        <taxon>metagenomes</taxon>
        <taxon>ecological metagenomes</taxon>
    </lineage>
</organism>
<dbReference type="GO" id="GO:0030288">
    <property type="term" value="C:outer membrane-bounded periplasmic space"/>
    <property type="evidence" value="ECO:0007669"/>
    <property type="project" value="TreeGrafter"/>
</dbReference>
<evidence type="ECO:0000256" key="3">
    <source>
        <dbReference type="ARBA" id="ARBA00022801"/>
    </source>
</evidence>
<dbReference type="InterPro" id="IPR055210">
    <property type="entry name" value="CtpA/B_N"/>
</dbReference>
<dbReference type="InterPro" id="IPR001478">
    <property type="entry name" value="PDZ"/>
</dbReference>
<reference evidence="7" key="1">
    <citation type="submission" date="2018-06" db="EMBL/GenBank/DDBJ databases">
        <authorList>
            <person name="Zhirakovskaya E."/>
        </authorList>
    </citation>
    <scope>NUCLEOTIDE SEQUENCE</scope>
</reference>
<dbReference type="GO" id="GO:0006508">
    <property type="term" value="P:proteolysis"/>
    <property type="evidence" value="ECO:0007669"/>
    <property type="project" value="UniProtKB-KW"/>
</dbReference>
<keyword evidence="4" id="KW-0720">Serine protease</keyword>
<feature type="domain" description="PDZ" evidence="6">
    <location>
        <begin position="87"/>
        <end position="153"/>
    </location>
</feature>
<dbReference type="SUPFAM" id="SSF50156">
    <property type="entry name" value="PDZ domain-like"/>
    <property type="match status" value="1"/>
</dbReference>
<dbReference type="CDD" id="cd07560">
    <property type="entry name" value="Peptidase_S41_CPP"/>
    <property type="match status" value="1"/>
</dbReference>
<dbReference type="InterPro" id="IPR036034">
    <property type="entry name" value="PDZ_sf"/>
</dbReference>
<dbReference type="Pfam" id="PF22694">
    <property type="entry name" value="CtpB_N-like"/>
    <property type="match status" value="1"/>
</dbReference>
<evidence type="ECO:0000256" key="1">
    <source>
        <dbReference type="ARBA" id="ARBA00009179"/>
    </source>
</evidence>
<dbReference type="GO" id="GO:0007165">
    <property type="term" value="P:signal transduction"/>
    <property type="evidence" value="ECO:0007669"/>
    <property type="project" value="TreeGrafter"/>
</dbReference>
<evidence type="ECO:0000256" key="5">
    <source>
        <dbReference type="SAM" id="MobiDB-lite"/>
    </source>
</evidence>
<evidence type="ECO:0000259" key="6">
    <source>
        <dbReference type="PROSITE" id="PS50106"/>
    </source>
</evidence>
<proteinExistence type="inferred from homology"/>
<evidence type="ECO:0000256" key="4">
    <source>
        <dbReference type="ARBA" id="ARBA00022825"/>
    </source>
</evidence>
<dbReference type="InterPro" id="IPR041489">
    <property type="entry name" value="PDZ_6"/>
</dbReference>
<dbReference type="InterPro" id="IPR005151">
    <property type="entry name" value="Tail-specific_protease"/>
</dbReference>
<dbReference type="Pfam" id="PF17820">
    <property type="entry name" value="PDZ_6"/>
    <property type="match status" value="1"/>
</dbReference>
<accession>A0A3B0RT65</accession>
<gene>
    <name evidence="7" type="ORF">MNBD_ALPHA06-1678</name>
</gene>
<feature type="compositionally biased region" description="Acidic residues" evidence="5">
    <location>
        <begin position="400"/>
        <end position="429"/>
    </location>
</feature>